<keyword evidence="1" id="KW-1133">Transmembrane helix</keyword>
<gene>
    <name evidence="3" type="ORF">SAMN05444158_0952</name>
</gene>
<reference evidence="4" key="1">
    <citation type="submission" date="2016-10" db="EMBL/GenBank/DDBJ databases">
        <authorList>
            <person name="Varghese N."/>
            <person name="Submissions S."/>
        </authorList>
    </citation>
    <scope>NUCLEOTIDE SEQUENCE [LARGE SCALE GENOMIC DNA]</scope>
    <source>
        <strain evidence="4">GAS369</strain>
    </source>
</reference>
<keyword evidence="2" id="KW-0732">Signal</keyword>
<sequence length="180" mass="20005">MRVAVIVVSMLMVTTPSKASSSCMSKTEARQHFGSVHIYWHGAGHCWDATSVAGRRQIIVHKVARKVDRSNWRDSMSKMMAEGEPVQTAMQTPLVQTPIQTSWADRWVDRWVEIEPTTPPLAERWVDIDQVTPPLVSEPNPVPRGVVLMWVLVVIALTLGVVEILFRVALGAGEKDQAVA</sequence>
<feature type="chain" id="PRO_5009256420" evidence="2">
    <location>
        <begin position="20"/>
        <end position="180"/>
    </location>
</feature>
<protein>
    <submittedName>
        <fullName evidence="3">Uncharacterized protein</fullName>
    </submittedName>
</protein>
<feature type="transmembrane region" description="Helical" evidence="1">
    <location>
        <begin position="147"/>
        <end position="166"/>
    </location>
</feature>
<accession>A0A1H1PB97</accession>
<evidence type="ECO:0000313" key="4">
    <source>
        <dbReference type="Proteomes" id="UP000243904"/>
    </source>
</evidence>
<organism evidence="3 4">
    <name type="scientific">Bradyrhizobium canariense</name>
    <dbReference type="NCBI Taxonomy" id="255045"/>
    <lineage>
        <taxon>Bacteria</taxon>
        <taxon>Pseudomonadati</taxon>
        <taxon>Pseudomonadota</taxon>
        <taxon>Alphaproteobacteria</taxon>
        <taxon>Hyphomicrobiales</taxon>
        <taxon>Nitrobacteraceae</taxon>
        <taxon>Bradyrhizobium</taxon>
    </lineage>
</organism>
<evidence type="ECO:0000313" key="3">
    <source>
        <dbReference type="EMBL" id="SDS08433.1"/>
    </source>
</evidence>
<name>A0A1H1PB97_9BRAD</name>
<dbReference type="AlphaFoldDB" id="A0A1H1PB97"/>
<dbReference type="EMBL" id="LT629750">
    <property type="protein sequence ID" value="SDS08433.1"/>
    <property type="molecule type" value="Genomic_DNA"/>
</dbReference>
<evidence type="ECO:0000256" key="2">
    <source>
        <dbReference type="SAM" id="SignalP"/>
    </source>
</evidence>
<feature type="signal peptide" evidence="2">
    <location>
        <begin position="1"/>
        <end position="19"/>
    </location>
</feature>
<proteinExistence type="predicted"/>
<keyword evidence="1" id="KW-0472">Membrane</keyword>
<evidence type="ECO:0000256" key="1">
    <source>
        <dbReference type="SAM" id="Phobius"/>
    </source>
</evidence>
<keyword evidence="1" id="KW-0812">Transmembrane</keyword>
<dbReference type="Proteomes" id="UP000243904">
    <property type="component" value="Chromosome I"/>
</dbReference>
<keyword evidence="4" id="KW-1185">Reference proteome</keyword>